<evidence type="ECO:0000313" key="3">
    <source>
        <dbReference type="Proteomes" id="UP000325081"/>
    </source>
</evidence>
<dbReference type="InterPro" id="IPR008700">
    <property type="entry name" value="TypeIII_avirulence_cleave"/>
</dbReference>
<feature type="domain" description="RIN4 pathogenic type III effector avirulence factor Avr cleavage site" evidence="1">
    <location>
        <begin position="4"/>
        <end position="34"/>
    </location>
</feature>
<dbReference type="EMBL" id="BKCP01006184">
    <property type="protein sequence ID" value="GER41913.1"/>
    <property type="molecule type" value="Genomic_DNA"/>
</dbReference>
<organism evidence="2 3">
    <name type="scientific">Striga asiatica</name>
    <name type="common">Asiatic witchweed</name>
    <name type="synonym">Buchnera asiatica</name>
    <dbReference type="NCBI Taxonomy" id="4170"/>
    <lineage>
        <taxon>Eukaryota</taxon>
        <taxon>Viridiplantae</taxon>
        <taxon>Streptophyta</taxon>
        <taxon>Embryophyta</taxon>
        <taxon>Tracheophyta</taxon>
        <taxon>Spermatophyta</taxon>
        <taxon>Magnoliopsida</taxon>
        <taxon>eudicotyledons</taxon>
        <taxon>Gunneridae</taxon>
        <taxon>Pentapetalae</taxon>
        <taxon>asterids</taxon>
        <taxon>lamiids</taxon>
        <taxon>Lamiales</taxon>
        <taxon>Orobanchaceae</taxon>
        <taxon>Buchnereae</taxon>
        <taxon>Striga</taxon>
    </lineage>
</organism>
<protein>
    <submittedName>
        <fullName evidence="2">RPM1-interacting protein 4 (RIN4) family protein</fullName>
    </submittedName>
</protein>
<reference evidence="3" key="1">
    <citation type="journal article" date="2019" name="Curr. Biol.">
        <title>Genome Sequence of Striga asiatica Provides Insight into the Evolution of Plant Parasitism.</title>
        <authorList>
            <person name="Yoshida S."/>
            <person name="Kim S."/>
            <person name="Wafula E.K."/>
            <person name="Tanskanen J."/>
            <person name="Kim Y.M."/>
            <person name="Honaas L."/>
            <person name="Yang Z."/>
            <person name="Spallek T."/>
            <person name="Conn C.E."/>
            <person name="Ichihashi Y."/>
            <person name="Cheong K."/>
            <person name="Cui S."/>
            <person name="Der J.P."/>
            <person name="Gundlach H."/>
            <person name="Jiao Y."/>
            <person name="Hori C."/>
            <person name="Ishida J.K."/>
            <person name="Kasahara H."/>
            <person name="Kiba T."/>
            <person name="Kim M.S."/>
            <person name="Koo N."/>
            <person name="Laohavisit A."/>
            <person name="Lee Y.H."/>
            <person name="Lumba S."/>
            <person name="McCourt P."/>
            <person name="Mortimer J.C."/>
            <person name="Mutuku J.M."/>
            <person name="Nomura T."/>
            <person name="Sasaki-Sekimoto Y."/>
            <person name="Seto Y."/>
            <person name="Wang Y."/>
            <person name="Wakatake T."/>
            <person name="Sakakibara H."/>
            <person name="Demura T."/>
            <person name="Yamaguchi S."/>
            <person name="Yoneyama K."/>
            <person name="Manabe R.I."/>
            <person name="Nelson D.C."/>
            <person name="Schulman A.H."/>
            <person name="Timko M.P."/>
            <person name="dePamphilis C.W."/>
            <person name="Choi D."/>
            <person name="Shirasu K."/>
        </authorList>
    </citation>
    <scope>NUCLEOTIDE SEQUENCE [LARGE SCALE GENOMIC DNA]</scope>
    <source>
        <strain evidence="3">cv. UVA1</strain>
    </source>
</reference>
<dbReference type="Pfam" id="PF05627">
    <property type="entry name" value="AvrRpt-cleavage"/>
    <property type="match status" value="1"/>
</dbReference>
<evidence type="ECO:0000259" key="1">
    <source>
        <dbReference type="Pfam" id="PF05627"/>
    </source>
</evidence>
<gene>
    <name evidence="2" type="ORF">STAS_18664</name>
</gene>
<comment type="caution">
    <text evidence="2">The sequence shown here is derived from an EMBL/GenBank/DDBJ whole genome shotgun (WGS) entry which is preliminary data.</text>
</comment>
<dbReference type="PANTHER" id="PTHR33882">
    <property type="entry name" value="PATHOGENIC TYPE III EFFECTOR AVIRULENCE FACTOR AVR AVRRPT-CLEAVAGE: CLEAVAGE SITE PROTEIN"/>
    <property type="match status" value="1"/>
</dbReference>
<dbReference type="PANTHER" id="PTHR33882:SF11">
    <property type="entry name" value="RPM1-INTERACTING PROTEIN 4 (RIN4) FAMILY PROTEIN"/>
    <property type="match status" value="1"/>
</dbReference>
<keyword evidence="3" id="KW-1185">Reference proteome</keyword>
<sequence>MQRKRMSVPQFGAWDGKSETNYSVVFSQARANRRMHKNELMARHSLGHERELLRQQYENSINIHDLHKKEKKKKKKKKKMGRNENFDSFYGSCNFEWWGNYSPSTSFATQQHPSSSSTSLEEIVKSVALSTLQFQQETRSNLKNLADRLDQLVSRRLTKSPKLHREFMEESEQVVVLQSASDLSSSDFMDVGESNTSENLDPNQVEVVPAITKPLALLFSNFYLGERGVQKG</sequence>
<evidence type="ECO:0000313" key="2">
    <source>
        <dbReference type="EMBL" id="GER41913.1"/>
    </source>
</evidence>
<dbReference type="OrthoDB" id="1885368at2759"/>
<name>A0A5A7Q9I5_STRAF</name>
<proteinExistence type="predicted"/>
<dbReference type="Proteomes" id="UP000325081">
    <property type="component" value="Unassembled WGS sequence"/>
</dbReference>
<dbReference type="AlphaFoldDB" id="A0A5A7Q9I5"/>
<accession>A0A5A7Q9I5</accession>